<dbReference type="PROSITE" id="PS51203">
    <property type="entry name" value="CS"/>
    <property type="match status" value="1"/>
</dbReference>
<dbReference type="InterPro" id="IPR007052">
    <property type="entry name" value="CS_dom"/>
</dbReference>
<dbReference type="GO" id="GO:0005737">
    <property type="term" value="C:cytoplasm"/>
    <property type="evidence" value="ECO:0007669"/>
    <property type="project" value="UniProtKB-SubCell"/>
</dbReference>
<dbReference type="Proteomes" id="UP000601435">
    <property type="component" value="Unassembled WGS sequence"/>
</dbReference>
<organism evidence="8 9">
    <name type="scientific">Symbiodinium necroappetens</name>
    <dbReference type="NCBI Taxonomy" id="1628268"/>
    <lineage>
        <taxon>Eukaryota</taxon>
        <taxon>Sar</taxon>
        <taxon>Alveolata</taxon>
        <taxon>Dinophyceae</taxon>
        <taxon>Suessiales</taxon>
        <taxon>Symbiodiniaceae</taxon>
        <taxon>Symbiodinium</taxon>
    </lineage>
</organism>
<feature type="region of interest" description="Disordered" evidence="6">
    <location>
        <begin position="1"/>
        <end position="28"/>
    </location>
</feature>
<dbReference type="PANTHER" id="PTHR21664">
    <property type="entry name" value="CHRONIC MYELOGENOUS LEUKEMIA TUMOR ANTIGEN 66"/>
    <property type="match status" value="1"/>
</dbReference>
<dbReference type="Pfam" id="PF04969">
    <property type="entry name" value="CS"/>
    <property type="match status" value="1"/>
</dbReference>
<evidence type="ECO:0000256" key="2">
    <source>
        <dbReference type="ARBA" id="ARBA00004496"/>
    </source>
</evidence>
<dbReference type="Gene3D" id="2.60.40.790">
    <property type="match status" value="1"/>
</dbReference>
<sequence length="121" mass="13519">PRCSRAAIDDELGYGREDIGPGGEDPEGRYTWERCGMEVVVTASIDEDVTKKDISADWSLRKASLKIKGEALFDGIPGCELDVDECFWEIDEDDDGNKKLMVHLKKKGTLSRWPDTLLKDG</sequence>
<dbReference type="InterPro" id="IPR037895">
    <property type="entry name" value="NUDCD1"/>
</dbReference>
<accession>A0A812JFW5</accession>
<gene>
    <name evidence="8" type="primary">COMT</name>
    <name evidence="8" type="ORF">SNEC2469_LOCUS1740</name>
</gene>
<keyword evidence="5" id="KW-0539">Nucleus</keyword>
<dbReference type="AlphaFoldDB" id="A0A812JFW5"/>
<evidence type="ECO:0000256" key="1">
    <source>
        <dbReference type="ARBA" id="ARBA00004123"/>
    </source>
</evidence>
<protein>
    <recommendedName>
        <fullName evidence="3">NudC domain-containing protein 1</fullName>
    </recommendedName>
</protein>
<keyword evidence="9" id="KW-1185">Reference proteome</keyword>
<dbReference type="GO" id="GO:0005634">
    <property type="term" value="C:nucleus"/>
    <property type="evidence" value="ECO:0007669"/>
    <property type="project" value="UniProtKB-SubCell"/>
</dbReference>
<reference evidence="8" key="1">
    <citation type="submission" date="2021-02" db="EMBL/GenBank/DDBJ databases">
        <authorList>
            <person name="Dougan E. K."/>
            <person name="Rhodes N."/>
            <person name="Thang M."/>
            <person name="Chan C."/>
        </authorList>
    </citation>
    <scope>NUCLEOTIDE SEQUENCE</scope>
</reference>
<evidence type="ECO:0000259" key="7">
    <source>
        <dbReference type="PROSITE" id="PS51203"/>
    </source>
</evidence>
<evidence type="ECO:0000313" key="8">
    <source>
        <dbReference type="EMBL" id="CAE7205356.1"/>
    </source>
</evidence>
<evidence type="ECO:0000256" key="4">
    <source>
        <dbReference type="ARBA" id="ARBA00022490"/>
    </source>
</evidence>
<dbReference type="InterPro" id="IPR008978">
    <property type="entry name" value="HSP20-like_chaperone"/>
</dbReference>
<dbReference type="OrthoDB" id="441638at2759"/>
<comment type="caution">
    <text evidence="8">The sequence shown here is derived from an EMBL/GenBank/DDBJ whole genome shotgun (WGS) entry which is preliminary data.</text>
</comment>
<evidence type="ECO:0000256" key="5">
    <source>
        <dbReference type="ARBA" id="ARBA00023242"/>
    </source>
</evidence>
<keyword evidence="4" id="KW-0963">Cytoplasm</keyword>
<proteinExistence type="predicted"/>
<feature type="domain" description="CS" evidence="7">
    <location>
        <begin position="25"/>
        <end position="117"/>
    </location>
</feature>
<name>A0A812JFW5_9DINO</name>
<feature type="non-terminal residue" evidence="8">
    <location>
        <position position="1"/>
    </location>
</feature>
<evidence type="ECO:0000256" key="6">
    <source>
        <dbReference type="SAM" id="MobiDB-lite"/>
    </source>
</evidence>
<dbReference type="SUPFAM" id="SSF49764">
    <property type="entry name" value="HSP20-like chaperones"/>
    <property type="match status" value="1"/>
</dbReference>
<dbReference type="PANTHER" id="PTHR21664:SF1">
    <property type="entry name" value="NUDC DOMAIN-CONTAINING PROTEIN 1"/>
    <property type="match status" value="1"/>
</dbReference>
<evidence type="ECO:0000313" key="9">
    <source>
        <dbReference type="Proteomes" id="UP000601435"/>
    </source>
</evidence>
<evidence type="ECO:0000256" key="3">
    <source>
        <dbReference type="ARBA" id="ARBA00018915"/>
    </source>
</evidence>
<dbReference type="EMBL" id="CAJNJA010006092">
    <property type="protein sequence ID" value="CAE7205356.1"/>
    <property type="molecule type" value="Genomic_DNA"/>
</dbReference>
<comment type="subcellular location">
    <subcellularLocation>
        <location evidence="2">Cytoplasm</location>
    </subcellularLocation>
    <subcellularLocation>
        <location evidence="1">Nucleus</location>
    </subcellularLocation>
</comment>